<sequence length="298" mass="34612">MFNTEIFPSTFAYILIFIVLIAIASVQLWYGRKKKDSGYYIKYLLLMVSGLVYNTVEGLLPDTNFNINIMAQNILAWTTGVLIAFHYLGFLKNEYNLVFLKKISFEFIGISILFMLIILFILPYIITQSLETSRRIFLSFSLAFLLLCLIIVFKQQFKKFEEHTNILFKIHDVNGFLGFLGLMSLPMSILLFGDDQLIEQTCFSFGFFIISFDFFLYPKRKEEIKKSIPFHKLSAREAEILKILLNAPNLKYSELSNQLNISEKALSSHLSSIYKKTDFKSKKEIEELSKSFRDILST</sequence>
<feature type="transmembrane region" description="Helical" evidence="1">
    <location>
        <begin position="6"/>
        <end position="30"/>
    </location>
</feature>
<dbReference type="Pfam" id="PF00196">
    <property type="entry name" value="GerE"/>
    <property type="match status" value="1"/>
</dbReference>
<dbReference type="RefSeq" id="WP_290295202.1">
    <property type="nucleotide sequence ID" value="NZ_JAUFQR010000001.1"/>
</dbReference>
<feature type="transmembrane region" description="Helical" evidence="1">
    <location>
        <begin position="103"/>
        <end position="126"/>
    </location>
</feature>
<dbReference type="SUPFAM" id="SSF46894">
    <property type="entry name" value="C-terminal effector domain of the bipartite response regulators"/>
    <property type="match status" value="1"/>
</dbReference>
<keyword evidence="1" id="KW-0812">Transmembrane</keyword>
<evidence type="ECO:0000313" key="4">
    <source>
        <dbReference type="Proteomes" id="UP001595735"/>
    </source>
</evidence>
<dbReference type="Proteomes" id="UP001595735">
    <property type="component" value="Unassembled WGS sequence"/>
</dbReference>
<gene>
    <name evidence="3" type="ORF">ACFONJ_04125</name>
</gene>
<proteinExistence type="predicted"/>
<dbReference type="InterPro" id="IPR016032">
    <property type="entry name" value="Sig_transdc_resp-reg_C-effctor"/>
</dbReference>
<dbReference type="EMBL" id="JBHRYO010000002">
    <property type="protein sequence ID" value="MFC3755152.1"/>
    <property type="molecule type" value="Genomic_DNA"/>
</dbReference>
<protein>
    <submittedName>
        <fullName evidence="3">Helix-turn-helix transcriptional regulator</fullName>
    </submittedName>
</protein>
<feature type="transmembrane region" description="Helical" evidence="1">
    <location>
        <begin position="132"/>
        <end position="153"/>
    </location>
</feature>
<keyword evidence="1" id="KW-1133">Transmembrane helix</keyword>
<dbReference type="Gene3D" id="1.10.10.10">
    <property type="entry name" value="Winged helix-like DNA-binding domain superfamily/Winged helix DNA-binding domain"/>
    <property type="match status" value="1"/>
</dbReference>
<keyword evidence="4" id="KW-1185">Reference proteome</keyword>
<comment type="caution">
    <text evidence="3">The sequence shown here is derived from an EMBL/GenBank/DDBJ whole genome shotgun (WGS) entry which is preliminary data.</text>
</comment>
<feature type="domain" description="HTH luxR-type" evidence="2">
    <location>
        <begin position="230"/>
        <end position="289"/>
    </location>
</feature>
<evidence type="ECO:0000313" key="3">
    <source>
        <dbReference type="EMBL" id="MFC3755152.1"/>
    </source>
</evidence>
<accession>A0ABV7XR73</accession>
<feature type="transmembrane region" description="Helical" evidence="1">
    <location>
        <begin position="173"/>
        <end position="192"/>
    </location>
</feature>
<evidence type="ECO:0000259" key="2">
    <source>
        <dbReference type="SMART" id="SM00421"/>
    </source>
</evidence>
<feature type="transmembrane region" description="Helical" evidence="1">
    <location>
        <begin position="37"/>
        <end position="54"/>
    </location>
</feature>
<name>A0ABV7XR73_9FLAO</name>
<evidence type="ECO:0000256" key="1">
    <source>
        <dbReference type="SAM" id="Phobius"/>
    </source>
</evidence>
<dbReference type="InterPro" id="IPR000792">
    <property type="entry name" value="Tscrpt_reg_LuxR_C"/>
</dbReference>
<feature type="transmembrane region" description="Helical" evidence="1">
    <location>
        <begin position="74"/>
        <end position="91"/>
    </location>
</feature>
<keyword evidence="1" id="KW-0472">Membrane</keyword>
<reference evidence="4" key="1">
    <citation type="journal article" date="2019" name="Int. J. Syst. Evol. Microbiol.">
        <title>The Global Catalogue of Microorganisms (GCM) 10K type strain sequencing project: providing services to taxonomists for standard genome sequencing and annotation.</title>
        <authorList>
            <consortium name="The Broad Institute Genomics Platform"/>
            <consortium name="The Broad Institute Genome Sequencing Center for Infectious Disease"/>
            <person name="Wu L."/>
            <person name="Ma J."/>
        </authorList>
    </citation>
    <scope>NUCLEOTIDE SEQUENCE [LARGE SCALE GENOMIC DNA]</scope>
    <source>
        <strain evidence="4">CECT 7798</strain>
    </source>
</reference>
<dbReference type="SMART" id="SM00421">
    <property type="entry name" value="HTH_LUXR"/>
    <property type="match status" value="1"/>
</dbReference>
<feature type="transmembrane region" description="Helical" evidence="1">
    <location>
        <begin position="198"/>
        <end position="217"/>
    </location>
</feature>
<organism evidence="3 4">
    <name type="scientific">Chryseobacterium tructae</name>
    <dbReference type="NCBI Taxonomy" id="1037380"/>
    <lineage>
        <taxon>Bacteria</taxon>
        <taxon>Pseudomonadati</taxon>
        <taxon>Bacteroidota</taxon>
        <taxon>Flavobacteriia</taxon>
        <taxon>Flavobacteriales</taxon>
        <taxon>Weeksellaceae</taxon>
        <taxon>Chryseobacterium group</taxon>
        <taxon>Chryseobacterium</taxon>
    </lineage>
</organism>
<dbReference type="InterPro" id="IPR036388">
    <property type="entry name" value="WH-like_DNA-bd_sf"/>
</dbReference>